<dbReference type="PANTHER" id="PTHR23150:SF19">
    <property type="entry name" value="FORMYLGLYCINE-GENERATING ENZYME"/>
    <property type="match status" value="1"/>
</dbReference>
<sequence>MASLQTRTPKVKINRSSGQNPCFDELLGDEIPLRMMQIPSGTFRMGSPKDELDNYDDESPQHEVSVETFFMGKYPVTQSQWRFVAGLALVNRELNPAPSNFKGDDRPVEQVSWEEAVEFCDRLSRHTKKQYHLPSEAQWEYACRGGTTTPFHFGNTITTDLANYRGTDDKDRDWSGSYGYGPKGEYREGITPVAFFDVANAFGLCDMHGNVWEWCADHWHNNYKGAPTDGSAWVTDNRASSRVLRGGSWGDIPGDCRCATRLSLTPDLRSFKIGFRVSCLAPRTLQPLTR</sequence>
<evidence type="ECO:0000313" key="2">
    <source>
        <dbReference type="EMBL" id="KPQ33017.1"/>
    </source>
</evidence>
<evidence type="ECO:0000313" key="3">
    <source>
        <dbReference type="Proteomes" id="UP000050465"/>
    </source>
</evidence>
<accession>A0A0P7YRP0</accession>
<dbReference type="InterPro" id="IPR005532">
    <property type="entry name" value="SUMF_dom"/>
</dbReference>
<protein>
    <recommendedName>
        <fullName evidence="1">Sulfatase-modifying factor enzyme-like domain-containing protein</fullName>
    </recommendedName>
</protein>
<dbReference type="Pfam" id="PF03781">
    <property type="entry name" value="FGE-sulfatase"/>
    <property type="match status" value="1"/>
</dbReference>
<dbReference type="InterPro" id="IPR016187">
    <property type="entry name" value="CTDL_fold"/>
</dbReference>
<dbReference type="InterPro" id="IPR051043">
    <property type="entry name" value="Sulfatase_Mod_Factor_Kinase"/>
</dbReference>
<gene>
    <name evidence="2" type="ORF">HLUCCA11_19855</name>
</gene>
<dbReference type="AlphaFoldDB" id="A0A0P7YRP0"/>
<dbReference type="InterPro" id="IPR042095">
    <property type="entry name" value="SUMF_sf"/>
</dbReference>
<dbReference type="SUPFAM" id="SSF56436">
    <property type="entry name" value="C-type lectin-like"/>
    <property type="match status" value="1"/>
</dbReference>
<feature type="domain" description="Sulfatase-modifying factor enzyme-like" evidence="1">
    <location>
        <begin position="35"/>
        <end position="277"/>
    </location>
</feature>
<dbReference type="GO" id="GO:0120147">
    <property type="term" value="F:formylglycine-generating oxidase activity"/>
    <property type="evidence" value="ECO:0007669"/>
    <property type="project" value="TreeGrafter"/>
</dbReference>
<dbReference type="Gene3D" id="3.90.1580.10">
    <property type="entry name" value="paralog of FGE (formylglycine-generating enzyme)"/>
    <property type="match status" value="1"/>
</dbReference>
<dbReference type="Proteomes" id="UP000050465">
    <property type="component" value="Unassembled WGS sequence"/>
</dbReference>
<evidence type="ECO:0000259" key="1">
    <source>
        <dbReference type="Pfam" id="PF03781"/>
    </source>
</evidence>
<proteinExistence type="predicted"/>
<name>A0A0P7YRP0_9CYAN</name>
<dbReference type="EMBL" id="LJZR01000040">
    <property type="protein sequence ID" value="KPQ33017.1"/>
    <property type="molecule type" value="Genomic_DNA"/>
</dbReference>
<comment type="caution">
    <text evidence="2">The sequence shown here is derived from an EMBL/GenBank/DDBJ whole genome shotgun (WGS) entry which is preliminary data.</text>
</comment>
<dbReference type="PANTHER" id="PTHR23150">
    <property type="entry name" value="SULFATASE MODIFYING FACTOR 1, 2"/>
    <property type="match status" value="1"/>
</dbReference>
<dbReference type="STRING" id="1666911.HLUCCA11_19855"/>
<organism evidence="2 3">
    <name type="scientific">Phormidesmis priestleyi Ana</name>
    <dbReference type="NCBI Taxonomy" id="1666911"/>
    <lineage>
        <taxon>Bacteria</taxon>
        <taxon>Bacillati</taxon>
        <taxon>Cyanobacteriota</taxon>
        <taxon>Cyanophyceae</taxon>
        <taxon>Leptolyngbyales</taxon>
        <taxon>Leptolyngbyaceae</taxon>
        <taxon>Phormidesmis</taxon>
    </lineage>
</organism>
<reference evidence="2 3" key="1">
    <citation type="submission" date="2015-09" db="EMBL/GenBank/DDBJ databases">
        <title>Identification and resolution of microdiversity through metagenomic sequencing of parallel consortia.</title>
        <authorList>
            <person name="Nelson W.C."/>
            <person name="Romine M.F."/>
            <person name="Lindemann S.R."/>
        </authorList>
    </citation>
    <scope>NUCLEOTIDE SEQUENCE [LARGE SCALE GENOMIC DNA]</scope>
    <source>
        <strain evidence="2">Ana</strain>
    </source>
</reference>
<dbReference type="PATRIC" id="fig|1666911.3.peg.2327"/>